<name>A0ABW4HL78_9FLAO</name>
<evidence type="ECO:0000313" key="1">
    <source>
        <dbReference type="EMBL" id="MFD1605435.1"/>
    </source>
</evidence>
<gene>
    <name evidence="1" type="ORF">ACFSC2_22050</name>
</gene>
<dbReference type="PROSITE" id="PS51257">
    <property type="entry name" value="PROKAR_LIPOPROTEIN"/>
    <property type="match status" value="1"/>
</dbReference>
<dbReference type="RefSeq" id="WP_379813255.1">
    <property type="nucleotide sequence ID" value="NZ_JBHUDZ010000018.1"/>
</dbReference>
<evidence type="ECO:0000313" key="2">
    <source>
        <dbReference type="Proteomes" id="UP001597138"/>
    </source>
</evidence>
<keyword evidence="2" id="KW-1185">Reference proteome</keyword>
<dbReference type="EMBL" id="JBHUDZ010000018">
    <property type="protein sequence ID" value="MFD1605435.1"/>
    <property type="molecule type" value="Genomic_DNA"/>
</dbReference>
<comment type="caution">
    <text evidence="1">The sequence shown here is derived from an EMBL/GenBank/DDBJ whole genome shotgun (WGS) entry which is preliminary data.</text>
</comment>
<reference evidence="2" key="1">
    <citation type="journal article" date="2019" name="Int. J. Syst. Evol. Microbiol.">
        <title>The Global Catalogue of Microorganisms (GCM) 10K type strain sequencing project: providing services to taxonomists for standard genome sequencing and annotation.</title>
        <authorList>
            <consortium name="The Broad Institute Genomics Platform"/>
            <consortium name="The Broad Institute Genome Sequencing Center for Infectious Disease"/>
            <person name="Wu L."/>
            <person name="Ma J."/>
        </authorList>
    </citation>
    <scope>NUCLEOTIDE SEQUENCE [LARGE SCALE GENOMIC DNA]</scope>
    <source>
        <strain evidence="2">CCUG 70865</strain>
    </source>
</reference>
<dbReference type="Proteomes" id="UP001597138">
    <property type="component" value="Unassembled WGS sequence"/>
</dbReference>
<sequence>MKFSILLSFFLLILMSSCEPKKAIDFKKSLAQSERKAFDIILGKEGSGEKKLKYLTEDNYKGALAAVDQQATEFDHLIDDIKKLSTKDIPEAEPLKMASIAYYQALKELHIFDRKEIAQQELLATLKNDESKKANDNLIALAKQKKLLYTTVYKKEALLHTATEKFNTANGLE</sequence>
<organism evidence="1 2">
    <name type="scientific">Flavobacterium artemisiae</name>
    <dbReference type="NCBI Taxonomy" id="2126556"/>
    <lineage>
        <taxon>Bacteria</taxon>
        <taxon>Pseudomonadati</taxon>
        <taxon>Bacteroidota</taxon>
        <taxon>Flavobacteriia</taxon>
        <taxon>Flavobacteriales</taxon>
        <taxon>Flavobacteriaceae</taxon>
        <taxon>Flavobacterium</taxon>
    </lineage>
</organism>
<protein>
    <recommendedName>
        <fullName evidence="3">Lipoprotein</fullName>
    </recommendedName>
</protein>
<accession>A0ABW4HL78</accession>
<proteinExistence type="predicted"/>
<evidence type="ECO:0008006" key="3">
    <source>
        <dbReference type="Google" id="ProtNLM"/>
    </source>
</evidence>